<dbReference type="STRING" id="449.LHA_2677"/>
<evidence type="ECO:0000313" key="5">
    <source>
        <dbReference type="EMBL" id="CEK11677.1"/>
    </source>
</evidence>
<dbReference type="EMBL" id="LN681225">
    <property type="protein sequence ID" value="CEK11677.1"/>
    <property type="molecule type" value="Genomic_DNA"/>
</dbReference>
<protein>
    <recommendedName>
        <fullName evidence="1">Cell division coordinator CpoB</fullName>
    </recommendedName>
</protein>
<comment type="subcellular location">
    <subcellularLocation>
        <location evidence="1">Periplasm</location>
    </subcellularLocation>
</comment>
<dbReference type="PROSITE" id="PS50005">
    <property type="entry name" value="TPR"/>
    <property type="match status" value="1"/>
</dbReference>
<evidence type="ECO:0000256" key="3">
    <source>
        <dbReference type="SAM" id="MobiDB-lite"/>
    </source>
</evidence>
<dbReference type="InterPro" id="IPR032519">
    <property type="entry name" value="YbgF_tri"/>
</dbReference>
<keyword evidence="1" id="KW-0175">Coiled coil</keyword>
<name>A0A0A8UX58_LEGHA</name>
<dbReference type="KEGG" id="lha:LHA_2677"/>
<dbReference type="NCBIfam" id="TIGR02795">
    <property type="entry name" value="tol_pal_ybgF"/>
    <property type="match status" value="1"/>
</dbReference>
<evidence type="ECO:0000259" key="4">
    <source>
        <dbReference type="Pfam" id="PF16331"/>
    </source>
</evidence>
<dbReference type="InterPro" id="IPR034706">
    <property type="entry name" value="CpoB"/>
</dbReference>
<feature type="chain" id="PRO_5009983002" description="Cell division coordinator CpoB" evidence="1">
    <location>
        <begin position="24"/>
        <end position="312"/>
    </location>
</feature>
<keyword evidence="1" id="KW-0131">Cell cycle</keyword>
<dbReference type="HAMAP" id="MF_02066">
    <property type="entry name" value="CpoB"/>
    <property type="match status" value="1"/>
</dbReference>
<dbReference type="InterPro" id="IPR014162">
    <property type="entry name" value="CpoB_C"/>
</dbReference>
<feature type="signal peptide" evidence="1">
    <location>
        <begin position="1"/>
        <end position="23"/>
    </location>
</feature>
<feature type="repeat" description="TPR" evidence="2">
    <location>
        <begin position="226"/>
        <end position="259"/>
    </location>
</feature>
<feature type="domain" description="YbgF trimerisation" evidence="4">
    <location>
        <begin position="70"/>
        <end position="129"/>
    </location>
</feature>
<dbReference type="OrthoDB" id="9768142at2"/>
<dbReference type="SMART" id="SM00028">
    <property type="entry name" value="TPR"/>
    <property type="match status" value="2"/>
</dbReference>
<dbReference type="GO" id="GO:0043093">
    <property type="term" value="P:FtsZ-dependent cytokinesis"/>
    <property type="evidence" value="ECO:0007669"/>
    <property type="project" value="UniProtKB-UniRule"/>
</dbReference>
<comment type="function">
    <text evidence="1">Mediates coordination of peptidoglycan synthesis and outer membrane constriction during cell division.</text>
</comment>
<dbReference type="InterPro" id="IPR011990">
    <property type="entry name" value="TPR-like_helical_dom_sf"/>
</dbReference>
<keyword evidence="1" id="KW-0574">Periplasm</keyword>
<dbReference type="SUPFAM" id="SSF48452">
    <property type="entry name" value="TPR-like"/>
    <property type="match status" value="1"/>
</dbReference>
<keyword evidence="2" id="KW-0802">TPR repeat</keyword>
<keyword evidence="6" id="KW-1185">Reference proteome</keyword>
<reference evidence="6" key="1">
    <citation type="submission" date="2014-09" db="EMBL/GenBank/DDBJ databases">
        <authorList>
            <person name="Gomez-Valero L."/>
        </authorList>
    </citation>
    <scope>NUCLEOTIDE SEQUENCE [LARGE SCALE GENOMIC DNA]</scope>
    <source>
        <strain evidence="6">ATCC35250</strain>
    </source>
</reference>
<dbReference type="Proteomes" id="UP000032803">
    <property type="component" value="Chromosome I"/>
</dbReference>
<gene>
    <name evidence="1" type="primary">cpoB</name>
    <name evidence="5" type="ORF">LHA_2677</name>
</gene>
<dbReference type="HOGENOM" id="CLU_044315_2_2_6"/>
<dbReference type="RefSeq" id="WP_045106820.1">
    <property type="nucleotide sequence ID" value="NZ_LN681225.1"/>
</dbReference>
<dbReference type="GO" id="GO:0070206">
    <property type="term" value="P:protein trimerization"/>
    <property type="evidence" value="ECO:0007669"/>
    <property type="project" value="InterPro"/>
</dbReference>
<dbReference type="Gene3D" id="1.20.5.110">
    <property type="match status" value="1"/>
</dbReference>
<evidence type="ECO:0000256" key="1">
    <source>
        <dbReference type="HAMAP-Rule" id="MF_02066"/>
    </source>
</evidence>
<dbReference type="Pfam" id="PF13432">
    <property type="entry name" value="TPR_16"/>
    <property type="match status" value="1"/>
</dbReference>
<dbReference type="Gene3D" id="1.25.40.10">
    <property type="entry name" value="Tetratricopeptide repeat domain"/>
    <property type="match status" value="1"/>
</dbReference>
<feature type="compositionally biased region" description="Polar residues" evidence="3">
    <location>
        <begin position="123"/>
        <end position="137"/>
    </location>
</feature>
<feature type="region of interest" description="Disordered" evidence="3">
    <location>
        <begin position="123"/>
        <end position="171"/>
    </location>
</feature>
<keyword evidence="1" id="KW-0732">Signal</keyword>
<comment type="similarity">
    <text evidence="1">Belongs to the CpoB family.</text>
</comment>
<evidence type="ECO:0000256" key="2">
    <source>
        <dbReference type="PROSITE-ProRule" id="PRU00339"/>
    </source>
</evidence>
<dbReference type="PATRIC" id="fig|449.7.peg.2514"/>
<proteinExistence type="inferred from homology"/>
<organism evidence="5 6">
    <name type="scientific">Legionella hackeliae</name>
    <dbReference type="NCBI Taxonomy" id="449"/>
    <lineage>
        <taxon>Bacteria</taxon>
        <taxon>Pseudomonadati</taxon>
        <taxon>Pseudomonadota</taxon>
        <taxon>Gammaproteobacteria</taxon>
        <taxon>Legionellales</taxon>
        <taxon>Legionellaceae</taxon>
        <taxon>Legionella</taxon>
    </lineage>
</organism>
<dbReference type="Pfam" id="PF16331">
    <property type="entry name" value="TolA_bind_tri"/>
    <property type="match status" value="1"/>
</dbReference>
<evidence type="ECO:0000313" key="6">
    <source>
        <dbReference type="Proteomes" id="UP000032803"/>
    </source>
</evidence>
<dbReference type="Pfam" id="PF13174">
    <property type="entry name" value="TPR_6"/>
    <property type="match status" value="1"/>
</dbReference>
<accession>A0A0A8UX58</accession>
<sequence length="312" mass="34758" precursor="true">MIKFHRLLLCLCFSWTVPFQVFAEAPVVDDSENFAILDDQQAVIEQPVAKAQLEDTDNEEEIALAQDNRDSNNANAGLLDKLQGMRQELQELRGQLEVQAHDLKLLQQQQLAFYKDLDARLRNNTTNTPGKSAQVTPTMPEEKPTELSIGPNETHVSPPLETPEKSKTTTENVVTAPINTAARGNPADEQISYMAAYDLVKNKRFDDALKAMQRFVVQYPQGGYTANAQYWLGELYLVKNNYAQAIEHFEIVLKKFPSSSKAAASTLKIGYALAASGKIEDARMRLQEVLRNYPDTPTAQLAATKLETLGVS</sequence>
<dbReference type="AlphaFoldDB" id="A0A0A8UX58"/>
<feature type="coiled-coil region" evidence="1">
    <location>
        <begin position="75"/>
        <end position="109"/>
    </location>
</feature>
<dbReference type="GO" id="GO:0030288">
    <property type="term" value="C:outer membrane-bounded periplasmic space"/>
    <property type="evidence" value="ECO:0007669"/>
    <property type="project" value="UniProtKB-UniRule"/>
</dbReference>
<dbReference type="InterPro" id="IPR019734">
    <property type="entry name" value="TPR_rpt"/>
</dbReference>
<keyword evidence="1" id="KW-0132">Cell division</keyword>